<keyword evidence="3" id="KW-1185">Reference proteome</keyword>
<evidence type="ECO:0000313" key="3">
    <source>
        <dbReference type="Proteomes" id="UP000410492"/>
    </source>
</evidence>
<organism evidence="2 3">
    <name type="scientific">Callosobruchus maculatus</name>
    <name type="common">Southern cowpea weevil</name>
    <name type="synonym">Pulse bruchid</name>
    <dbReference type="NCBI Taxonomy" id="64391"/>
    <lineage>
        <taxon>Eukaryota</taxon>
        <taxon>Metazoa</taxon>
        <taxon>Ecdysozoa</taxon>
        <taxon>Arthropoda</taxon>
        <taxon>Hexapoda</taxon>
        <taxon>Insecta</taxon>
        <taxon>Pterygota</taxon>
        <taxon>Neoptera</taxon>
        <taxon>Endopterygota</taxon>
        <taxon>Coleoptera</taxon>
        <taxon>Polyphaga</taxon>
        <taxon>Cucujiformia</taxon>
        <taxon>Chrysomeloidea</taxon>
        <taxon>Chrysomelidae</taxon>
        <taxon>Bruchinae</taxon>
        <taxon>Bruchini</taxon>
        <taxon>Callosobruchus</taxon>
    </lineage>
</organism>
<keyword evidence="1" id="KW-1133">Transmembrane helix</keyword>
<reference evidence="2 3" key="1">
    <citation type="submission" date="2019-01" db="EMBL/GenBank/DDBJ databases">
        <authorList>
            <person name="Sayadi A."/>
        </authorList>
    </citation>
    <scope>NUCLEOTIDE SEQUENCE [LARGE SCALE GENOMIC DNA]</scope>
</reference>
<keyword evidence="1" id="KW-0812">Transmembrane</keyword>
<accession>A0A653BVI3</accession>
<protein>
    <submittedName>
        <fullName evidence="2">Uncharacterized protein</fullName>
    </submittedName>
</protein>
<sequence length="90" mass="10069">MLSTFVLRALLPFALLFALLRTVCLCPVCAALRTLLPSMLPTQVSNNLDLYTTWVPKVLAVTLPLPLYLLHNEYRGRSSQQAHLENFAGK</sequence>
<evidence type="ECO:0000256" key="1">
    <source>
        <dbReference type="SAM" id="Phobius"/>
    </source>
</evidence>
<evidence type="ECO:0000313" key="2">
    <source>
        <dbReference type="EMBL" id="VEN39638.1"/>
    </source>
</evidence>
<keyword evidence="1" id="KW-0472">Membrane</keyword>
<dbReference type="EMBL" id="CAACVG010005841">
    <property type="protein sequence ID" value="VEN39638.1"/>
    <property type="molecule type" value="Genomic_DNA"/>
</dbReference>
<feature type="transmembrane region" description="Helical" evidence="1">
    <location>
        <begin position="54"/>
        <end position="70"/>
    </location>
</feature>
<name>A0A653BVI3_CALMS</name>
<proteinExistence type="predicted"/>
<dbReference type="Proteomes" id="UP000410492">
    <property type="component" value="Unassembled WGS sequence"/>
</dbReference>
<dbReference type="AlphaFoldDB" id="A0A653BVI3"/>
<gene>
    <name evidence="2" type="ORF">CALMAC_LOCUS4098</name>
</gene>